<dbReference type="GO" id="GO:0005759">
    <property type="term" value="C:mitochondrial matrix"/>
    <property type="evidence" value="ECO:0007669"/>
    <property type="project" value="UniProtKB-SubCell"/>
</dbReference>
<protein>
    <recommendedName>
        <fullName evidence="5">CAF17 C-terminal domain-containing protein</fullName>
    </recommendedName>
</protein>
<dbReference type="InterPro" id="IPR057460">
    <property type="entry name" value="CAF17_C"/>
</dbReference>
<comment type="similarity">
    <text evidence="4">Belongs to the GcvT family. CAF17/IBA57 subfamily.</text>
</comment>
<comment type="subcellular location">
    <subcellularLocation>
        <location evidence="1">Mitochondrion matrix</location>
    </subcellularLocation>
</comment>
<keyword evidence="3" id="KW-0496">Mitochondrion</keyword>
<evidence type="ECO:0000259" key="5">
    <source>
        <dbReference type="Pfam" id="PF25455"/>
    </source>
</evidence>
<reference evidence="6" key="1">
    <citation type="journal article" date="2023" name="Mol. Phylogenet. Evol.">
        <title>Genome-scale phylogeny and comparative genomics of the fungal order Sordariales.</title>
        <authorList>
            <person name="Hensen N."/>
            <person name="Bonometti L."/>
            <person name="Westerberg I."/>
            <person name="Brannstrom I.O."/>
            <person name="Guillou S."/>
            <person name="Cros-Aarteil S."/>
            <person name="Calhoun S."/>
            <person name="Haridas S."/>
            <person name="Kuo A."/>
            <person name="Mondo S."/>
            <person name="Pangilinan J."/>
            <person name="Riley R."/>
            <person name="LaButti K."/>
            <person name="Andreopoulos B."/>
            <person name="Lipzen A."/>
            <person name="Chen C."/>
            <person name="Yan M."/>
            <person name="Daum C."/>
            <person name="Ng V."/>
            <person name="Clum A."/>
            <person name="Steindorff A."/>
            <person name="Ohm R.A."/>
            <person name="Martin F."/>
            <person name="Silar P."/>
            <person name="Natvig D.O."/>
            <person name="Lalanne C."/>
            <person name="Gautier V."/>
            <person name="Ament-Velasquez S.L."/>
            <person name="Kruys A."/>
            <person name="Hutchinson M.I."/>
            <person name="Powell A.J."/>
            <person name="Barry K."/>
            <person name="Miller A.N."/>
            <person name="Grigoriev I.V."/>
            <person name="Debuchy R."/>
            <person name="Gladieux P."/>
            <person name="Hiltunen Thoren M."/>
            <person name="Johannesson H."/>
        </authorList>
    </citation>
    <scope>NUCLEOTIDE SEQUENCE</scope>
    <source>
        <strain evidence="6">CBS 141.50</strain>
    </source>
</reference>
<sequence>MAPLAPPIVPGLSTVIPPLLEPFKQIEHCLDADASFPNLLPKGVVTATDQTPTIDTEVSGIQLSSLSVAGKCFVAIDFRKGCYMGQELTIHTEHRGVVRKRILPCVLYPDNGQQPPPGNLDLVAGYRPEIEDGVTAEQIPREASIGRAPGGKKGRSAGKWLSGVGNVGLALCRLEIMTDVVLPGEASSGAGGFGDGDEFVVGVGAGEGEEGRKVRIKAFVPE</sequence>
<dbReference type="InterPro" id="IPR045179">
    <property type="entry name" value="YgfZ/GcvT"/>
</dbReference>
<dbReference type="RefSeq" id="XP_062637346.1">
    <property type="nucleotide sequence ID" value="XM_062780601.1"/>
</dbReference>
<keyword evidence="7" id="KW-1185">Reference proteome</keyword>
<evidence type="ECO:0000313" key="7">
    <source>
        <dbReference type="Proteomes" id="UP001302676"/>
    </source>
</evidence>
<dbReference type="GeneID" id="87817214"/>
<dbReference type="Pfam" id="PF25455">
    <property type="entry name" value="Beta-barrel_CAF17_C"/>
    <property type="match status" value="1"/>
</dbReference>
<dbReference type="Gene3D" id="2.40.30.160">
    <property type="match status" value="1"/>
</dbReference>
<gene>
    <name evidence="6" type="ORF">C8A04DRAFT_28319</name>
</gene>
<dbReference type="PANTHER" id="PTHR22602:SF0">
    <property type="entry name" value="TRANSFERASE CAF17, MITOCHONDRIAL-RELATED"/>
    <property type="match status" value="1"/>
</dbReference>
<evidence type="ECO:0000256" key="2">
    <source>
        <dbReference type="ARBA" id="ARBA00022946"/>
    </source>
</evidence>
<dbReference type="PANTHER" id="PTHR22602">
    <property type="entry name" value="TRANSFERASE CAF17, MITOCHONDRIAL-RELATED"/>
    <property type="match status" value="1"/>
</dbReference>
<keyword evidence="2" id="KW-0809">Transit peptide</keyword>
<comment type="caution">
    <text evidence="6">The sequence shown here is derived from an EMBL/GenBank/DDBJ whole genome shotgun (WGS) entry which is preliminary data.</text>
</comment>
<dbReference type="Proteomes" id="UP001302676">
    <property type="component" value="Unassembled WGS sequence"/>
</dbReference>
<dbReference type="AlphaFoldDB" id="A0AAN6ZLS5"/>
<dbReference type="NCBIfam" id="TIGR03317">
    <property type="entry name" value="ygfZ_signature"/>
    <property type="match status" value="1"/>
</dbReference>
<dbReference type="EMBL" id="MU853581">
    <property type="protein sequence ID" value="KAK4143975.1"/>
    <property type="molecule type" value="Genomic_DNA"/>
</dbReference>
<evidence type="ECO:0000256" key="4">
    <source>
        <dbReference type="ARBA" id="ARBA00093447"/>
    </source>
</evidence>
<name>A0AAN6ZLS5_9PEZI</name>
<dbReference type="SUPFAM" id="SSF103025">
    <property type="entry name" value="Folate-binding domain"/>
    <property type="match status" value="1"/>
</dbReference>
<evidence type="ECO:0000313" key="6">
    <source>
        <dbReference type="EMBL" id="KAK4143975.1"/>
    </source>
</evidence>
<dbReference type="GO" id="GO:0016226">
    <property type="term" value="P:iron-sulfur cluster assembly"/>
    <property type="evidence" value="ECO:0007669"/>
    <property type="project" value="TreeGrafter"/>
</dbReference>
<feature type="domain" description="CAF17 C-terminal" evidence="5">
    <location>
        <begin position="147"/>
        <end position="178"/>
    </location>
</feature>
<accession>A0AAN6ZLS5</accession>
<reference evidence="6" key="2">
    <citation type="submission" date="2023-05" db="EMBL/GenBank/DDBJ databases">
        <authorList>
            <consortium name="Lawrence Berkeley National Laboratory"/>
            <person name="Steindorff A."/>
            <person name="Hensen N."/>
            <person name="Bonometti L."/>
            <person name="Westerberg I."/>
            <person name="Brannstrom I.O."/>
            <person name="Guillou S."/>
            <person name="Cros-Aarteil S."/>
            <person name="Calhoun S."/>
            <person name="Haridas S."/>
            <person name="Kuo A."/>
            <person name="Mondo S."/>
            <person name="Pangilinan J."/>
            <person name="Riley R."/>
            <person name="Labutti K."/>
            <person name="Andreopoulos B."/>
            <person name="Lipzen A."/>
            <person name="Chen C."/>
            <person name="Yanf M."/>
            <person name="Daum C."/>
            <person name="Ng V."/>
            <person name="Clum A."/>
            <person name="Ohm R."/>
            <person name="Martin F."/>
            <person name="Silar P."/>
            <person name="Natvig D."/>
            <person name="Lalanne C."/>
            <person name="Gautier V."/>
            <person name="Ament-Velasquez S.L."/>
            <person name="Kruys A."/>
            <person name="Hutchinson M.I."/>
            <person name="Powell A.J."/>
            <person name="Barry K."/>
            <person name="Miller A.N."/>
            <person name="Grigoriev I.V."/>
            <person name="Debuchy R."/>
            <person name="Gladieux P."/>
            <person name="Thoren M.H."/>
            <person name="Johannesson H."/>
        </authorList>
    </citation>
    <scope>NUCLEOTIDE SEQUENCE</scope>
    <source>
        <strain evidence="6">CBS 141.50</strain>
    </source>
</reference>
<dbReference type="InterPro" id="IPR017703">
    <property type="entry name" value="YgfZ/GCV_T_CS"/>
</dbReference>
<evidence type="ECO:0000256" key="3">
    <source>
        <dbReference type="ARBA" id="ARBA00023128"/>
    </source>
</evidence>
<evidence type="ECO:0000256" key="1">
    <source>
        <dbReference type="ARBA" id="ARBA00004305"/>
    </source>
</evidence>
<proteinExistence type="inferred from homology"/>
<organism evidence="6 7">
    <name type="scientific">Dichotomopilus funicola</name>
    <dbReference type="NCBI Taxonomy" id="1934379"/>
    <lineage>
        <taxon>Eukaryota</taxon>
        <taxon>Fungi</taxon>
        <taxon>Dikarya</taxon>
        <taxon>Ascomycota</taxon>
        <taxon>Pezizomycotina</taxon>
        <taxon>Sordariomycetes</taxon>
        <taxon>Sordariomycetidae</taxon>
        <taxon>Sordariales</taxon>
        <taxon>Chaetomiaceae</taxon>
        <taxon>Dichotomopilus</taxon>
    </lineage>
</organism>